<dbReference type="InterPro" id="IPR039249">
    <property type="entry name" value="GPATCH11"/>
</dbReference>
<sequence>MADQQHESEDELDVLLQHYERQAAADVAAVQQQQGGGARKKQKLSAVEQREEALSQPIAADNKGFKLLAAMGYKQGQKIGKSGSGLAEPLPLLLKQARPQECVRVGRQTHCLMDKLGLGAQSKKAAAREAARQRELEAQQRAEAAAAAAEVARQGQRQDFQQRAAAAAAARRTEGQLRKAQQVCETLDAAAGIHSNVLWAQPPAAAAGAASAAALAAAAAADDLLEQCEPCHKAEAGAAIRAAREEAADCSRLFAAHAEAAAAGNRGGCTAAARSEWQPGSNEDASAADGDEEEQRRLQEWEAFHSLPAAERLARVLAYLRDCHCYCLFCGCRYEDAPDMQQHCPGPSEADHE</sequence>
<dbReference type="Pfam" id="PF13821">
    <property type="entry name" value="DUF4187"/>
    <property type="match status" value="1"/>
</dbReference>
<proteinExistence type="predicted"/>
<keyword evidence="4" id="KW-1185">Reference proteome</keyword>
<feature type="domain" description="G-patch" evidence="2">
    <location>
        <begin position="60"/>
        <end position="123"/>
    </location>
</feature>
<dbReference type="SMART" id="SM01173">
    <property type="entry name" value="DUF4187"/>
    <property type="match status" value="1"/>
</dbReference>
<evidence type="ECO:0000259" key="2">
    <source>
        <dbReference type="PROSITE" id="PS50174"/>
    </source>
</evidence>
<reference evidence="3" key="1">
    <citation type="submission" date="2020-11" db="EMBL/GenBank/DDBJ databases">
        <title>Chlorella ohadii genome sequencing and assembly.</title>
        <authorList>
            <person name="Murik O."/>
            <person name="Treves H."/>
            <person name="Kedem I."/>
            <person name="Shotland Y."/>
            <person name="Kaplan A."/>
        </authorList>
    </citation>
    <scope>NUCLEOTIDE SEQUENCE</scope>
    <source>
        <strain evidence="3">1</strain>
    </source>
</reference>
<dbReference type="PANTHER" id="PTHR21032:SF0">
    <property type="entry name" value="G PATCH DOMAIN-CONTAINING PROTEIN 11"/>
    <property type="match status" value="1"/>
</dbReference>
<accession>A0AAD5DYW8</accession>
<dbReference type="Pfam" id="PF01585">
    <property type="entry name" value="G-patch"/>
    <property type="match status" value="1"/>
</dbReference>
<protein>
    <recommendedName>
        <fullName evidence="2">G-patch domain-containing protein</fullName>
    </recommendedName>
</protein>
<name>A0AAD5DYW8_9CHLO</name>
<evidence type="ECO:0000256" key="1">
    <source>
        <dbReference type="SAM" id="MobiDB-lite"/>
    </source>
</evidence>
<dbReference type="EMBL" id="JADXDR010000024">
    <property type="protein sequence ID" value="KAI7844786.1"/>
    <property type="molecule type" value="Genomic_DNA"/>
</dbReference>
<evidence type="ECO:0000313" key="4">
    <source>
        <dbReference type="Proteomes" id="UP001205105"/>
    </source>
</evidence>
<dbReference type="AlphaFoldDB" id="A0AAD5DYW8"/>
<dbReference type="PANTHER" id="PTHR21032">
    <property type="entry name" value="G PATCH DOMAIN-CONTAINING PROTEIN 11"/>
    <property type="match status" value="1"/>
</dbReference>
<dbReference type="GO" id="GO:0003676">
    <property type="term" value="F:nucleic acid binding"/>
    <property type="evidence" value="ECO:0007669"/>
    <property type="project" value="InterPro"/>
</dbReference>
<dbReference type="InterPro" id="IPR025239">
    <property type="entry name" value="DUF4187"/>
</dbReference>
<gene>
    <name evidence="3" type="ORF">COHA_001666</name>
</gene>
<dbReference type="PROSITE" id="PS50174">
    <property type="entry name" value="G_PATCH"/>
    <property type="match status" value="1"/>
</dbReference>
<comment type="caution">
    <text evidence="3">The sequence shown here is derived from an EMBL/GenBank/DDBJ whole genome shotgun (WGS) entry which is preliminary data.</text>
</comment>
<dbReference type="SMART" id="SM00443">
    <property type="entry name" value="G_patch"/>
    <property type="match status" value="1"/>
</dbReference>
<evidence type="ECO:0000313" key="3">
    <source>
        <dbReference type="EMBL" id="KAI7844786.1"/>
    </source>
</evidence>
<feature type="region of interest" description="Disordered" evidence="1">
    <location>
        <begin position="272"/>
        <end position="297"/>
    </location>
</feature>
<dbReference type="Proteomes" id="UP001205105">
    <property type="component" value="Unassembled WGS sequence"/>
</dbReference>
<dbReference type="InterPro" id="IPR000467">
    <property type="entry name" value="G_patch_dom"/>
</dbReference>
<dbReference type="GO" id="GO:0000776">
    <property type="term" value="C:kinetochore"/>
    <property type="evidence" value="ECO:0007669"/>
    <property type="project" value="TreeGrafter"/>
</dbReference>
<organism evidence="3 4">
    <name type="scientific">Chlorella ohadii</name>
    <dbReference type="NCBI Taxonomy" id="2649997"/>
    <lineage>
        <taxon>Eukaryota</taxon>
        <taxon>Viridiplantae</taxon>
        <taxon>Chlorophyta</taxon>
        <taxon>core chlorophytes</taxon>
        <taxon>Trebouxiophyceae</taxon>
        <taxon>Chlorellales</taxon>
        <taxon>Chlorellaceae</taxon>
        <taxon>Chlorella clade</taxon>
        <taxon>Chlorella</taxon>
    </lineage>
</organism>